<dbReference type="InterPro" id="IPR050739">
    <property type="entry name" value="MFP"/>
</dbReference>
<dbReference type="PANTHER" id="PTHR30386:SF26">
    <property type="entry name" value="TRANSPORT PROTEIN COMB"/>
    <property type="match status" value="1"/>
</dbReference>
<evidence type="ECO:0000256" key="4">
    <source>
        <dbReference type="ARBA" id="ARBA00023136"/>
    </source>
</evidence>
<evidence type="ECO:0000256" key="2">
    <source>
        <dbReference type="ARBA" id="ARBA00022692"/>
    </source>
</evidence>
<dbReference type="PANTHER" id="PTHR30386">
    <property type="entry name" value="MEMBRANE FUSION SUBUNIT OF EMRAB-TOLC MULTIDRUG EFFLUX PUMP"/>
    <property type="match status" value="1"/>
</dbReference>
<feature type="coiled-coil region" evidence="5">
    <location>
        <begin position="109"/>
        <end position="209"/>
    </location>
</feature>
<evidence type="ECO:0000256" key="5">
    <source>
        <dbReference type="SAM" id="Coils"/>
    </source>
</evidence>
<feature type="transmembrane region" description="Helical" evidence="7">
    <location>
        <begin position="32"/>
        <end position="55"/>
    </location>
</feature>
<evidence type="ECO:0000313" key="9">
    <source>
        <dbReference type="Proteomes" id="UP000184041"/>
    </source>
</evidence>
<proteinExistence type="predicted"/>
<evidence type="ECO:0000256" key="7">
    <source>
        <dbReference type="SAM" id="Phobius"/>
    </source>
</evidence>
<comment type="subcellular location">
    <subcellularLocation>
        <location evidence="1">Membrane</location>
        <topology evidence="1">Single-pass membrane protein</topology>
    </subcellularLocation>
</comment>
<gene>
    <name evidence="8" type="ORF">SAMN05443144_10152</name>
</gene>
<sequence>MKSEYFKKGSQSSTIRGTREKKQPQSKNWDKIIYLSFVAVILFAILYVVFFNTFFVTGEGVAVVDNVDIKAPNDIYVENYFKGHGEQVQRGDSLFSYASMDWTKRIEKVNKLGEKASELENERSDVEDEIYLKNRVIRLAQDRIDFFEEKQAEIRQKVELDLVSSTELSAIERDLFEERSRLEEIETELKVLENQKDRLDRRISQLQNDLREGVGDQLVQVYNSPVDGTVTEIYESNSKQIFRSDRVMRIKPEQSDPHIVSFFPREDVEYLEIGMVLSIDFDNGEKSEGVVRDIYDAREDIIEHFEQTGNLILEHVIVELIPIDSSAARQWSEYNRMGLQASRTKYGILGLDTEDVDIHQ</sequence>
<dbReference type="OrthoDB" id="1185779at2"/>
<dbReference type="STRING" id="1194090.SAMN05443144_10152"/>
<keyword evidence="5" id="KW-0175">Coiled coil</keyword>
<reference evidence="8 9" key="1">
    <citation type="submission" date="2016-11" db="EMBL/GenBank/DDBJ databases">
        <authorList>
            <person name="Jaros S."/>
            <person name="Januszkiewicz K."/>
            <person name="Wedrychowicz H."/>
        </authorList>
    </citation>
    <scope>NUCLEOTIDE SEQUENCE [LARGE SCALE GENOMIC DNA]</scope>
    <source>
        <strain evidence="8 9">DSM 21986</strain>
    </source>
</reference>
<dbReference type="EMBL" id="FQUS01000001">
    <property type="protein sequence ID" value="SHE32283.1"/>
    <property type="molecule type" value="Genomic_DNA"/>
</dbReference>
<evidence type="ECO:0000313" key="8">
    <source>
        <dbReference type="EMBL" id="SHE32283.1"/>
    </source>
</evidence>
<evidence type="ECO:0000256" key="1">
    <source>
        <dbReference type="ARBA" id="ARBA00004167"/>
    </source>
</evidence>
<keyword evidence="4 7" id="KW-0472">Membrane</keyword>
<keyword evidence="3 7" id="KW-1133">Transmembrane helix</keyword>
<evidence type="ECO:0000256" key="6">
    <source>
        <dbReference type="SAM" id="MobiDB-lite"/>
    </source>
</evidence>
<protein>
    <recommendedName>
        <fullName evidence="10">HlyD family secretion protein</fullName>
    </recommendedName>
</protein>
<organism evidence="8 9">
    <name type="scientific">Fodinibius roseus</name>
    <dbReference type="NCBI Taxonomy" id="1194090"/>
    <lineage>
        <taxon>Bacteria</taxon>
        <taxon>Pseudomonadati</taxon>
        <taxon>Balneolota</taxon>
        <taxon>Balneolia</taxon>
        <taxon>Balneolales</taxon>
        <taxon>Balneolaceae</taxon>
        <taxon>Fodinibius</taxon>
    </lineage>
</organism>
<evidence type="ECO:0008006" key="10">
    <source>
        <dbReference type="Google" id="ProtNLM"/>
    </source>
</evidence>
<dbReference type="AlphaFoldDB" id="A0A1M4SJ69"/>
<dbReference type="GO" id="GO:0016020">
    <property type="term" value="C:membrane"/>
    <property type="evidence" value="ECO:0007669"/>
    <property type="project" value="UniProtKB-SubCell"/>
</dbReference>
<evidence type="ECO:0000256" key="3">
    <source>
        <dbReference type="ARBA" id="ARBA00022989"/>
    </source>
</evidence>
<keyword evidence="9" id="KW-1185">Reference proteome</keyword>
<name>A0A1M4SJ69_9BACT</name>
<feature type="region of interest" description="Disordered" evidence="6">
    <location>
        <begin position="1"/>
        <end position="22"/>
    </location>
</feature>
<accession>A0A1M4SJ69</accession>
<dbReference type="RefSeq" id="WP_073058814.1">
    <property type="nucleotide sequence ID" value="NZ_FQUS01000001.1"/>
</dbReference>
<keyword evidence="2 7" id="KW-0812">Transmembrane</keyword>
<dbReference type="Proteomes" id="UP000184041">
    <property type="component" value="Unassembled WGS sequence"/>
</dbReference>